<comment type="caution">
    <text evidence="8">The sequence shown here is derived from an EMBL/GenBank/DDBJ whole genome shotgun (WGS) entry which is preliminary data.</text>
</comment>
<dbReference type="InterPro" id="IPR013785">
    <property type="entry name" value="Aldolase_TIM"/>
</dbReference>
<dbReference type="EMBL" id="JAAAPU010000005">
    <property type="protein sequence ID" value="KAF4209179.1"/>
    <property type="molecule type" value="Genomic_DNA"/>
</dbReference>
<keyword evidence="5" id="KW-0812">Transmembrane</keyword>
<feature type="transmembrane region" description="Helical" evidence="5">
    <location>
        <begin position="368"/>
        <end position="394"/>
    </location>
</feature>
<feature type="compositionally biased region" description="Basic and acidic residues" evidence="4">
    <location>
        <begin position="545"/>
        <end position="557"/>
    </location>
</feature>
<reference evidence="8" key="1">
    <citation type="journal article" date="2020" name="bioRxiv">
        <title>Genomic and phenotypic heterogeneity of clinical isolates of the human pathogens Aspergillus fumigatus, Aspergillus lentulus and Aspergillus fumigatiaffinis.</title>
        <authorList>
            <person name="dos Santos R.A.C."/>
            <person name="Steenwyk J.L."/>
            <person name="Rivero-Menendez O."/>
            <person name="Mead M.E."/>
            <person name="Silva L.P."/>
            <person name="Bastos R.W."/>
            <person name="Alastruey-Izquierdo A."/>
            <person name="Goldman G.H."/>
            <person name="Rokas A."/>
        </authorList>
    </citation>
    <scope>NUCLEOTIDE SEQUENCE</scope>
    <source>
        <strain evidence="8">CNM-CM8927</strain>
    </source>
</reference>
<evidence type="ECO:0000256" key="3">
    <source>
        <dbReference type="ARBA" id="ARBA00012755"/>
    </source>
</evidence>
<dbReference type="InterPro" id="IPR017853">
    <property type="entry name" value="GH"/>
</dbReference>
<comment type="subunit">
    <text evidence="2">Homotetramer.</text>
</comment>
<keyword evidence="5" id="KW-0472">Membrane</keyword>
<dbReference type="InterPro" id="IPR031704">
    <property type="entry name" value="Glyco_hydro_36_N"/>
</dbReference>
<dbReference type="Pfam" id="PF16875">
    <property type="entry name" value="Glyco_hydro_36N"/>
    <property type="match status" value="1"/>
</dbReference>
<evidence type="ECO:0000259" key="7">
    <source>
        <dbReference type="Pfam" id="PF20684"/>
    </source>
</evidence>
<evidence type="ECO:0000313" key="8">
    <source>
        <dbReference type="EMBL" id="KAF4209179.1"/>
    </source>
</evidence>
<feature type="region of interest" description="Disordered" evidence="4">
    <location>
        <begin position="1"/>
        <end position="31"/>
    </location>
</feature>
<evidence type="ECO:0000259" key="6">
    <source>
        <dbReference type="Pfam" id="PF16875"/>
    </source>
</evidence>
<dbReference type="InterPro" id="IPR010699">
    <property type="entry name" value="DUF1275"/>
</dbReference>
<dbReference type="Gene3D" id="2.70.98.60">
    <property type="entry name" value="alpha-galactosidase from lactobacil brevis"/>
    <property type="match status" value="1"/>
</dbReference>
<accession>A0AAN6BSX4</accession>
<dbReference type="EC" id="3.2.1.22" evidence="3"/>
<dbReference type="PANTHER" id="PTHR37488:SF1">
    <property type="entry name" value="DUF1275 DOMAIN PROTEIN"/>
    <property type="match status" value="1"/>
</dbReference>
<evidence type="ECO:0000256" key="1">
    <source>
        <dbReference type="ARBA" id="ARBA00001255"/>
    </source>
</evidence>
<dbReference type="CDD" id="cd14791">
    <property type="entry name" value="GH36"/>
    <property type="match status" value="1"/>
</dbReference>
<feature type="transmembrane region" description="Helical" evidence="5">
    <location>
        <begin position="482"/>
        <end position="501"/>
    </location>
</feature>
<dbReference type="InterPro" id="IPR038417">
    <property type="entry name" value="Alpga-gal_N_sf"/>
</dbReference>
<evidence type="ECO:0000256" key="4">
    <source>
        <dbReference type="SAM" id="MobiDB-lite"/>
    </source>
</evidence>
<organism evidence="8 9">
    <name type="scientific">Aspergillus lentulus</name>
    <dbReference type="NCBI Taxonomy" id="293939"/>
    <lineage>
        <taxon>Eukaryota</taxon>
        <taxon>Fungi</taxon>
        <taxon>Dikarya</taxon>
        <taxon>Ascomycota</taxon>
        <taxon>Pezizomycotina</taxon>
        <taxon>Eurotiomycetes</taxon>
        <taxon>Eurotiomycetidae</taxon>
        <taxon>Eurotiales</taxon>
        <taxon>Aspergillaceae</taxon>
        <taxon>Aspergillus</taxon>
        <taxon>Aspergillus subgen. Fumigati</taxon>
    </lineage>
</organism>
<feature type="transmembrane region" description="Helical" evidence="5">
    <location>
        <begin position="97"/>
        <end position="118"/>
    </location>
</feature>
<feature type="transmembrane region" description="Helical" evidence="5">
    <location>
        <begin position="342"/>
        <end position="362"/>
    </location>
</feature>
<gene>
    <name evidence="8" type="ORF">CNMCM8927_007546</name>
</gene>
<feature type="transmembrane region" description="Helical" evidence="5">
    <location>
        <begin position="450"/>
        <end position="470"/>
    </location>
</feature>
<dbReference type="GO" id="GO:0016052">
    <property type="term" value="P:carbohydrate catabolic process"/>
    <property type="evidence" value="ECO:0007669"/>
    <property type="project" value="InterPro"/>
</dbReference>
<evidence type="ECO:0000256" key="5">
    <source>
        <dbReference type="SAM" id="Phobius"/>
    </source>
</evidence>
<dbReference type="PANTHER" id="PTHR37488">
    <property type="entry name" value="DUF1275 DOMAIN-CONTAINING PROTEIN"/>
    <property type="match status" value="1"/>
</dbReference>
<dbReference type="Gene3D" id="3.20.20.70">
    <property type="entry name" value="Aldolase class I"/>
    <property type="match status" value="1"/>
</dbReference>
<dbReference type="Pfam" id="PF06912">
    <property type="entry name" value="DUF1275"/>
    <property type="match status" value="1"/>
</dbReference>
<dbReference type="PRINTS" id="PR00743">
    <property type="entry name" value="GLHYDRLASE36"/>
</dbReference>
<keyword evidence="5" id="KW-1133">Transmembrane helix</keyword>
<reference evidence="8" key="2">
    <citation type="submission" date="2020-04" db="EMBL/GenBank/DDBJ databases">
        <authorList>
            <person name="Santos R.A.C."/>
            <person name="Steenwyk J.L."/>
            <person name="Rivero-Menendez O."/>
            <person name="Mead M.E."/>
            <person name="Silva L.P."/>
            <person name="Bastos R.W."/>
            <person name="Alastruey-Izquierdo A."/>
            <person name="Goldman G.H."/>
            <person name="Rokas A."/>
        </authorList>
    </citation>
    <scope>NUCLEOTIDE SEQUENCE</scope>
    <source>
        <strain evidence="8">CNM-CM8927</strain>
    </source>
</reference>
<feature type="region of interest" description="Disordered" evidence="4">
    <location>
        <begin position="545"/>
        <end position="567"/>
    </location>
</feature>
<proteinExistence type="predicted"/>
<feature type="transmembrane region" description="Helical" evidence="5">
    <location>
        <begin position="51"/>
        <end position="77"/>
    </location>
</feature>
<dbReference type="Pfam" id="PF02065">
    <property type="entry name" value="Melibiase"/>
    <property type="match status" value="1"/>
</dbReference>
<feature type="transmembrane region" description="Helical" evidence="5">
    <location>
        <begin position="249"/>
        <end position="271"/>
    </location>
</feature>
<dbReference type="GO" id="GO:0004557">
    <property type="term" value="F:alpha-galactosidase activity"/>
    <property type="evidence" value="ECO:0007669"/>
    <property type="project" value="UniProtKB-EC"/>
</dbReference>
<evidence type="ECO:0000256" key="2">
    <source>
        <dbReference type="ARBA" id="ARBA00011881"/>
    </source>
</evidence>
<evidence type="ECO:0000313" key="9">
    <source>
        <dbReference type="Proteomes" id="UP000649114"/>
    </source>
</evidence>
<comment type="catalytic activity">
    <reaction evidence="1">
        <text>Hydrolysis of terminal, non-reducing alpha-D-galactose residues in alpha-D-galactosides, including galactose oligosaccharides, galactomannans and galactolipids.</text>
        <dbReference type="EC" id="3.2.1.22"/>
    </reaction>
</comment>
<dbReference type="InterPro" id="IPR049326">
    <property type="entry name" value="Rhodopsin_dom_fungi"/>
</dbReference>
<feature type="domain" description="Rhodopsin" evidence="7">
    <location>
        <begin position="267"/>
        <end position="511"/>
    </location>
</feature>
<name>A0AAN6BSX4_ASPLE</name>
<feature type="transmembrane region" description="Helical" evidence="5">
    <location>
        <begin position="415"/>
        <end position="438"/>
    </location>
</feature>
<protein>
    <recommendedName>
        <fullName evidence="3">alpha-galactosidase</fullName>
        <ecNumber evidence="3">3.2.1.22</ecNumber>
    </recommendedName>
</protein>
<dbReference type="SUPFAM" id="SSF51445">
    <property type="entry name" value="(Trans)glycosidases"/>
    <property type="match status" value="1"/>
</dbReference>
<dbReference type="InterPro" id="IPR002252">
    <property type="entry name" value="Glyco_hydro_36"/>
</dbReference>
<sequence>MTPRYRDSQSTPHETDWLLQPGNNNTPPTKSRAHRIAAHLSAEINPHYGDLLLIFCYVITGLLDSSAVFIWGSFVSMQTGNTVYLGLGLIGVDKTTRWIKAGVSIFSFCFGSFCFAAFHWRFPSRQRWVLCASFAVQMLCIAVAATIVTMHFPSRHTELSWKALVPQILVAFQSSGQAVTSRILEFNGLTSVVLTSVYCDFFSNPRFPSLSPVEERRRLGAIIWMDRLNLTHFEGAANTAYLAQSRVPAVMACNVILLSIVSAAVAVRLYVRYRYYRIRSDDNVHVCTLFYLNVEYGSFSLISPDSNMGLVTRYGYGRHFELIADQPSTITMFLKLVFVTQLVYIIALNTIKVSFCVLYMHIFIPSRVLTSLCIALIILLIMECVEEIIVVILQCRPVQAAWDPTITGGCLNITLFYYVSFGIKLATDIAIFVLPIPPLLRLRVRGLQKFGVILMFALGLLVCVTSIIRVTYIKNFSPDHTWFLVAPLNWSAVEVCVAIFISCLPSLKTLITLHWHIGSRVDSSNRDSTTDPLSTRIRTFFLGRGKETDHEQRHKSPDGTACDGIPLSENHVRTVDSASIRLVQDIQRNPAPEAVVPPDADRKPGSAQRIFAPLLNTIPQAKKIPETPVTRLINLDMPSQTVTLESQALRVKVLIDKDGPAFLQEVLPLPGTAPTPAFKNFSDSYAPLVEVRLAGEGTERNKSSKSLVGSYVGARLRYQSHEIDTATDSQTLHVRLQDGISGALVTSHLTIYEEFPVLRATASIQNGGDKHLVVTQLTSLVLGGLSTGSERWWHEYRLSVPNNSWFREAQWVEHDLPSLGVDDCGVYGRPDEHWGSLTHYSVSNRGTFSTEGHLPMGLLKHVSGKDTWLWQVENNGSWRWEIGDWKDSIYLAAGGPVETEHDWRERLAPGQEFTTVPVALCHVQDDYEKAFAAITRYRRRIRRKHRDHDRLPIIFNDYMNCLMGDPTEEKILALIDPVVKAGAEYFVIDAGWYADDSGWWDDVGLWEPSQKRFPSGFKELLSHIRNKGLIPGLWIEPEVIGVRSVVAKQLPDEAFFQRDGHRILEKNRYQLDYRHPSVREHMSAVIHRLVTEYGVGYFKFDYNIDVTQGTDINCSSPGSGQLEHNRAYLHWVNELHDRYPDLVIENCSSGAQRMDYAMLAVHALQSSSDQQDPERYPAIASALPTAVTLEQGAIWAYPQPAWDDELNAMTVVNSLLGRVHLSGRLDLLQPEQFDLIKDGMDVYRAIRADLPTATAFWPLDLPQWHDDWFSLGMAVTRRDGSGRECYYLSIWRRGGPESIDLPVKALCGRAVNAEILYPTRLPAMIEWLSNKGLLKVTISSEMGARLIKLTAE</sequence>
<dbReference type="Pfam" id="PF20684">
    <property type="entry name" value="Fung_rhodopsin"/>
    <property type="match status" value="1"/>
</dbReference>
<feature type="domain" description="Glycosyl hydrolase family 36 N-terminal" evidence="6">
    <location>
        <begin position="715"/>
        <end position="782"/>
    </location>
</feature>
<feature type="transmembrane region" description="Helical" evidence="5">
    <location>
        <begin position="130"/>
        <end position="152"/>
    </location>
</feature>
<dbReference type="Proteomes" id="UP000649114">
    <property type="component" value="Unassembled WGS sequence"/>
</dbReference>